<feature type="compositionally biased region" description="Low complexity" evidence="4">
    <location>
        <begin position="279"/>
        <end position="317"/>
    </location>
</feature>
<evidence type="ECO:0000313" key="6">
    <source>
        <dbReference type="EMBL" id="KXZ48137.1"/>
    </source>
</evidence>
<dbReference type="InterPro" id="IPR006186">
    <property type="entry name" value="Ser/Thr-sp_prot-phosphatase"/>
</dbReference>
<feature type="region of interest" description="Disordered" evidence="4">
    <location>
        <begin position="516"/>
        <end position="611"/>
    </location>
</feature>
<feature type="region of interest" description="Disordered" evidence="4">
    <location>
        <begin position="375"/>
        <end position="408"/>
    </location>
</feature>
<feature type="region of interest" description="Disordered" evidence="4">
    <location>
        <begin position="250"/>
        <end position="328"/>
    </location>
</feature>
<dbReference type="InterPro" id="IPR004843">
    <property type="entry name" value="Calcineurin-like_PHP"/>
</dbReference>
<evidence type="ECO:0000256" key="3">
    <source>
        <dbReference type="ARBA" id="ARBA00023211"/>
    </source>
</evidence>
<proteinExistence type="predicted"/>
<accession>A0A150GE64</accession>
<feature type="region of interest" description="Disordered" evidence="4">
    <location>
        <begin position="626"/>
        <end position="669"/>
    </location>
</feature>
<organism evidence="6 7">
    <name type="scientific">Gonium pectorale</name>
    <name type="common">Green alga</name>
    <dbReference type="NCBI Taxonomy" id="33097"/>
    <lineage>
        <taxon>Eukaryota</taxon>
        <taxon>Viridiplantae</taxon>
        <taxon>Chlorophyta</taxon>
        <taxon>core chlorophytes</taxon>
        <taxon>Chlorophyceae</taxon>
        <taxon>CS clade</taxon>
        <taxon>Chlamydomonadales</taxon>
        <taxon>Volvocaceae</taxon>
        <taxon>Gonium</taxon>
    </lineage>
</organism>
<keyword evidence="7" id="KW-1185">Reference proteome</keyword>
<dbReference type="EMBL" id="LSYV01000031">
    <property type="protein sequence ID" value="KXZ48137.1"/>
    <property type="molecule type" value="Genomic_DNA"/>
</dbReference>
<feature type="region of interest" description="Disordered" evidence="4">
    <location>
        <begin position="109"/>
        <end position="135"/>
    </location>
</feature>
<dbReference type="InterPro" id="IPR051134">
    <property type="entry name" value="PPP_phosphatase"/>
</dbReference>
<dbReference type="PANTHER" id="PTHR45668:SF9">
    <property type="entry name" value="SERINE_THREONINE-PROTEIN PHOSPHATASE 7"/>
    <property type="match status" value="1"/>
</dbReference>
<gene>
    <name evidence="6" type="ORF">GPECTOR_30g233</name>
</gene>
<dbReference type="STRING" id="33097.A0A150GE64"/>
<evidence type="ECO:0000256" key="4">
    <source>
        <dbReference type="SAM" id="MobiDB-lite"/>
    </source>
</evidence>
<feature type="compositionally biased region" description="Acidic residues" evidence="4">
    <location>
        <begin position="256"/>
        <end position="272"/>
    </location>
</feature>
<dbReference type="Gene3D" id="3.60.21.10">
    <property type="match status" value="2"/>
</dbReference>
<dbReference type="InterPro" id="IPR029052">
    <property type="entry name" value="Metallo-depent_PP-like"/>
</dbReference>
<dbReference type="SUPFAM" id="SSF56300">
    <property type="entry name" value="Metallo-dependent phosphatases"/>
    <property type="match status" value="2"/>
</dbReference>
<dbReference type="AlphaFoldDB" id="A0A150GE64"/>
<dbReference type="OrthoDB" id="445564at2759"/>
<dbReference type="PANTHER" id="PTHR45668">
    <property type="entry name" value="SERINE/THREONINE-PROTEIN PHOSPHATASE 5-RELATED"/>
    <property type="match status" value="1"/>
</dbReference>
<dbReference type="Pfam" id="PF00149">
    <property type="entry name" value="Metallophos"/>
    <property type="match status" value="1"/>
</dbReference>
<evidence type="ECO:0000313" key="7">
    <source>
        <dbReference type="Proteomes" id="UP000075714"/>
    </source>
</evidence>
<dbReference type="GO" id="GO:0046872">
    <property type="term" value="F:metal ion binding"/>
    <property type="evidence" value="ECO:0007669"/>
    <property type="project" value="UniProtKB-KW"/>
</dbReference>
<dbReference type="Proteomes" id="UP000075714">
    <property type="component" value="Unassembled WGS sequence"/>
</dbReference>
<feature type="compositionally biased region" description="Low complexity" evidence="4">
    <location>
        <begin position="566"/>
        <end position="575"/>
    </location>
</feature>
<dbReference type="SMART" id="SM00156">
    <property type="entry name" value="PP2Ac"/>
    <property type="match status" value="1"/>
</dbReference>
<feature type="compositionally biased region" description="Low complexity" evidence="4">
    <location>
        <begin position="376"/>
        <end position="396"/>
    </location>
</feature>
<comment type="caution">
    <text evidence="6">The sequence shown here is derived from an EMBL/GenBank/DDBJ whole genome shotgun (WGS) entry which is preliminary data.</text>
</comment>
<dbReference type="GO" id="GO:0016787">
    <property type="term" value="F:hydrolase activity"/>
    <property type="evidence" value="ECO:0007669"/>
    <property type="project" value="InterPro"/>
</dbReference>
<feature type="domain" description="Serine/threonine specific protein phosphatases" evidence="5">
    <location>
        <begin position="33"/>
        <end position="271"/>
    </location>
</feature>
<reference evidence="7" key="1">
    <citation type="journal article" date="2016" name="Nat. Commun.">
        <title>The Gonium pectorale genome demonstrates co-option of cell cycle regulation during the evolution of multicellularity.</title>
        <authorList>
            <person name="Hanschen E.R."/>
            <person name="Marriage T.N."/>
            <person name="Ferris P.J."/>
            <person name="Hamaji T."/>
            <person name="Toyoda A."/>
            <person name="Fujiyama A."/>
            <person name="Neme R."/>
            <person name="Noguchi H."/>
            <person name="Minakuchi Y."/>
            <person name="Suzuki M."/>
            <person name="Kawai-Toyooka H."/>
            <person name="Smith D.R."/>
            <person name="Sparks H."/>
            <person name="Anderson J."/>
            <person name="Bakaric R."/>
            <person name="Luria V."/>
            <person name="Karger A."/>
            <person name="Kirschner M.W."/>
            <person name="Durand P.M."/>
            <person name="Michod R.E."/>
            <person name="Nozaki H."/>
            <person name="Olson B.J."/>
        </authorList>
    </citation>
    <scope>NUCLEOTIDE SEQUENCE [LARGE SCALE GENOMIC DNA]</scope>
    <source>
        <strain evidence="7">NIES-2863</strain>
    </source>
</reference>
<keyword evidence="2" id="KW-0479">Metal-binding</keyword>
<name>A0A150GE64_GONPE</name>
<evidence type="ECO:0000256" key="2">
    <source>
        <dbReference type="ARBA" id="ARBA00022723"/>
    </source>
</evidence>
<evidence type="ECO:0000256" key="1">
    <source>
        <dbReference type="ARBA" id="ARBA00001936"/>
    </source>
</evidence>
<keyword evidence="3" id="KW-0464">Manganese</keyword>
<sequence length="720" mass="71934">MLDSPPTVEQAAQLCAQLRASIQEGAASLKAVLPAERLVALIKATEAALKAEPTLVELPNFQPETQVFVFGDTHGHFPDVSYIIEQLGYPSAQRIFVFNGDYVDRLFRRPPEPKRGAKRRKPSAPARGRAGGPGELTVGCLDDLRAATKGGMDPDGCGSSLLATDVLWSDPVAAPGLRENDARGVGLVFGPDVTEAFLRANGLRLIIRSHEGPDARDKRSDLPQVLQGYSYDHRTPAGNLVTVFSAPDYPQFQAPVDDDEDEEEGEEGEEEHLEGAGAGQPAAGGTAGEAGAIPADGEATEAAPAPGTAAMTAEAADPAPPPRRAPGQRYDNLAAVAVLSAPDFATPVMRTFEAVKPRPKADPYYDFAASCDSDTEAPAAGDGASGSEGPSAAGSDADMDGEEVNGPPALLAEPLLAPQIFPPSALPLSLLPTSLLPLPLASALLPALAAGLLAPAAAAAFPGVAGRVSVGEWAVWPGSLGPGAVGSVAASAAAVGTAGTAVLGVPAEALTAAAAGAAEEEEAEQRGGAQAMDVSRPAAEAGPSHASGAAGQQHQPRQQREEGGVTATAAAAAAACQEQLASSRPPELGGEPTDMATEAAETAGGGGGGAGAAAAAVEAAAGPQSPAAAEAHCNDHCGSPRPAAERGAAASPSPPPPPPQALEAAGPLAAKADGCKVVSAACADMEMSEADPGQVPHPPEAAVAVAGSELRAGCEMAEAG</sequence>
<comment type="cofactor">
    <cofactor evidence="1">
        <name>Mn(2+)</name>
        <dbReference type="ChEBI" id="CHEBI:29035"/>
    </cofactor>
</comment>
<feature type="compositionally biased region" description="Low complexity" evidence="4">
    <location>
        <begin position="640"/>
        <end position="651"/>
    </location>
</feature>
<protein>
    <recommendedName>
        <fullName evidence="5">Serine/threonine specific protein phosphatases domain-containing protein</fullName>
    </recommendedName>
</protein>
<evidence type="ECO:0000259" key="5">
    <source>
        <dbReference type="SMART" id="SM00156"/>
    </source>
</evidence>